<dbReference type="SUPFAM" id="SSF143724">
    <property type="entry name" value="PHP14-like"/>
    <property type="match status" value="1"/>
</dbReference>
<dbReference type="GO" id="GO:0006799">
    <property type="term" value="P:polyphosphate biosynthetic process"/>
    <property type="evidence" value="ECO:0007669"/>
    <property type="project" value="UniProtKB-UniRule"/>
</dbReference>
<dbReference type="InterPro" id="IPR024953">
    <property type="entry name" value="PP_kinase_middle"/>
</dbReference>
<evidence type="ECO:0000256" key="6">
    <source>
        <dbReference type="HAMAP-Rule" id="MF_00347"/>
    </source>
</evidence>
<reference evidence="12 13" key="1">
    <citation type="submission" date="2019-08" db="EMBL/GenBank/DDBJ databases">
        <title>Genome of Phaeodactylibacter luteus.</title>
        <authorList>
            <person name="Bowman J.P."/>
        </authorList>
    </citation>
    <scope>NUCLEOTIDE SEQUENCE [LARGE SCALE GENOMIC DNA]</scope>
    <source>
        <strain evidence="12 13">KCTC 42180</strain>
    </source>
</reference>
<feature type="domain" description="Polyphosphate kinase C-terminal" evidence="11">
    <location>
        <begin position="329"/>
        <end position="493"/>
    </location>
</feature>
<name>A0A5C6RI28_9BACT</name>
<dbReference type="Proteomes" id="UP000321580">
    <property type="component" value="Unassembled WGS sequence"/>
</dbReference>
<dbReference type="HAMAP" id="MF_00347">
    <property type="entry name" value="Polyphosphate_kinase"/>
    <property type="match status" value="1"/>
</dbReference>
<dbReference type="NCBIfam" id="TIGR03705">
    <property type="entry name" value="poly_P_kin"/>
    <property type="match status" value="1"/>
</dbReference>
<dbReference type="Gene3D" id="3.30.1840.10">
    <property type="entry name" value="Polyphosphate kinase middle domain"/>
    <property type="match status" value="1"/>
</dbReference>
<feature type="domain" description="Polyphosphate kinase N-terminal" evidence="9">
    <location>
        <begin position="11"/>
        <end position="116"/>
    </location>
</feature>
<evidence type="ECO:0000256" key="4">
    <source>
        <dbReference type="ARBA" id="ARBA00022777"/>
    </source>
</evidence>
<comment type="catalytic activity">
    <reaction evidence="6 7">
        <text>[phosphate](n) + ATP = [phosphate](n+1) + ADP</text>
        <dbReference type="Rhea" id="RHEA:19573"/>
        <dbReference type="Rhea" id="RHEA-COMP:9859"/>
        <dbReference type="Rhea" id="RHEA-COMP:14280"/>
        <dbReference type="ChEBI" id="CHEBI:16838"/>
        <dbReference type="ChEBI" id="CHEBI:30616"/>
        <dbReference type="ChEBI" id="CHEBI:456216"/>
        <dbReference type="EC" id="2.7.4.1"/>
    </reaction>
</comment>
<keyword evidence="1 6" id="KW-0597">Phosphoprotein</keyword>
<dbReference type="NCBIfam" id="NF003917">
    <property type="entry name" value="PRK05443.1-1"/>
    <property type="match status" value="1"/>
</dbReference>
<evidence type="ECO:0000256" key="5">
    <source>
        <dbReference type="ARBA" id="ARBA00022840"/>
    </source>
</evidence>
<comment type="cofactor">
    <cofactor evidence="6">
        <name>Mg(2+)</name>
        <dbReference type="ChEBI" id="CHEBI:18420"/>
    </cofactor>
</comment>
<keyword evidence="6" id="KW-0479">Metal-binding</keyword>
<keyword evidence="3 6" id="KW-0547">Nucleotide-binding</keyword>
<evidence type="ECO:0000256" key="1">
    <source>
        <dbReference type="ARBA" id="ARBA00022553"/>
    </source>
</evidence>
<organism evidence="12 13">
    <name type="scientific">Phaeodactylibacter luteus</name>
    <dbReference type="NCBI Taxonomy" id="1564516"/>
    <lineage>
        <taxon>Bacteria</taxon>
        <taxon>Pseudomonadati</taxon>
        <taxon>Bacteroidota</taxon>
        <taxon>Saprospiria</taxon>
        <taxon>Saprospirales</taxon>
        <taxon>Haliscomenobacteraceae</taxon>
        <taxon>Phaeodactylibacter</taxon>
    </lineage>
</organism>
<sequence>MAQSAETPLTPRDISWLHFNHRVLQEAADPCNPLYDRLRFLAIYSSNLDEFYRVRVAALRSFRKVAKADRKDWHIALRPRRVLREIKQMVKAQQAEFGAIFRTGILPGLAEQGIYLRKPAEFTPQQVEWAFAFYFRDLAPHIKVLNIGPAEGTPFLENQALYLAFHAGGEAVLSLVKIPVSHFPRFIALPASAEGAHEWAFLDDMVRHGLGQQFGLPGSAFYALKLSRDADLYLEDEYGEDIVEKIRRSLGKREVGAPTRLLYDDRMPKPMRQQLKACFGLSKYDMVPGAPYHNFHDFADFPLPDGMAGLQRETLPPLPHPKLQHAASLIDEVLEADQFLHFPYHDYRAVPALIREAARRPEVAYIKITLYRAADRSAVISALQQALSNGKRVVAFIEAKARFDEAANLHWGEQLEEQGAEVRYNIPGLKVHTKLLLIGLKSPEGLRHLAYLGTGNFNEKTARFYTDFALMTADARLADEVALLFAFLEGRREQLPFRHLMAAPSNLRASLFRLIEQEVAQARAGGEAWIFLKMNNLEDAAIIRKLYEACEAGVKVRMIVRGICRAVAGPEGAGENMQIISVVDRYLEHARAYIFANGGRPKTFLASADWMTRNLDHRVEVAFPLYDEEIAAEVRKVMELQWADPLKARCIEGLEPDNRYMRRTLGEPTSQEAIYQRMKAALAITPVL</sequence>
<keyword evidence="4 6" id="KW-0418">Kinase</keyword>
<proteinExistence type="inferred from homology"/>
<dbReference type="InterPro" id="IPR041108">
    <property type="entry name" value="PP_kinase_C_1"/>
</dbReference>
<feature type="domain" description="Polyphosphate kinase middle" evidence="8">
    <location>
        <begin position="126"/>
        <end position="301"/>
    </location>
</feature>
<keyword evidence="6" id="KW-0460">Magnesium</keyword>
<comment type="PTM">
    <text evidence="6 7">An intermediate of this reaction is the autophosphorylated ppk in which a phosphate is covalently linked to a histidine residue through a N-P bond.</text>
</comment>
<evidence type="ECO:0000259" key="8">
    <source>
        <dbReference type="Pfam" id="PF02503"/>
    </source>
</evidence>
<dbReference type="GO" id="GO:0008976">
    <property type="term" value="F:polyphosphate kinase activity"/>
    <property type="evidence" value="ECO:0007669"/>
    <property type="project" value="UniProtKB-UniRule"/>
</dbReference>
<dbReference type="PANTHER" id="PTHR30218">
    <property type="entry name" value="POLYPHOSPHATE KINASE"/>
    <property type="match status" value="1"/>
</dbReference>
<evidence type="ECO:0000256" key="7">
    <source>
        <dbReference type="RuleBase" id="RU003800"/>
    </source>
</evidence>
<feature type="binding site" evidence="6">
    <location>
        <position position="372"/>
    </location>
    <ligand>
        <name>Mg(2+)</name>
        <dbReference type="ChEBI" id="CHEBI:18420"/>
    </ligand>
</feature>
<dbReference type="GO" id="GO:0009358">
    <property type="term" value="C:polyphosphate kinase complex"/>
    <property type="evidence" value="ECO:0007669"/>
    <property type="project" value="InterPro"/>
</dbReference>
<comment type="function">
    <text evidence="6 7">Catalyzes the reversible transfer of the terminal phosphate of ATP to form a long-chain polyphosphate (polyP).</text>
</comment>
<feature type="binding site" evidence="6">
    <location>
        <position position="47"/>
    </location>
    <ligand>
        <name>ATP</name>
        <dbReference type="ChEBI" id="CHEBI:30616"/>
    </ligand>
</feature>
<dbReference type="PIRSF" id="PIRSF015589">
    <property type="entry name" value="PP_kinase"/>
    <property type="match status" value="1"/>
</dbReference>
<dbReference type="RefSeq" id="WP_147168807.1">
    <property type="nucleotide sequence ID" value="NZ_VOOR01000044.1"/>
</dbReference>
<dbReference type="AlphaFoldDB" id="A0A5C6RI28"/>
<evidence type="ECO:0000313" key="13">
    <source>
        <dbReference type="Proteomes" id="UP000321580"/>
    </source>
</evidence>
<feature type="binding site" evidence="6">
    <location>
        <position position="402"/>
    </location>
    <ligand>
        <name>Mg(2+)</name>
        <dbReference type="ChEBI" id="CHEBI:18420"/>
    </ligand>
</feature>
<dbReference type="InterPro" id="IPR025198">
    <property type="entry name" value="PPK_N_dom"/>
</dbReference>
<dbReference type="InterPro" id="IPR003414">
    <property type="entry name" value="PP_kinase"/>
</dbReference>
<dbReference type="GO" id="GO:0005524">
    <property type="term" value="F:ATP binding"/>
    <property type="evidence" value="ECO:0007669"/>
    <property type="project" value="UniProtKB-KW"/>
</dbReference>
<evidence type="ECO:0000259" key="11">
    <source>
        <dbReference type="Pfam" id="PF17941"/>
    </source>
</evidence>
<feature type="active site" description="Phosphohistidine intermediate" evidence="6">
    <location>
        <position position="432"/>
    </location>
</feature>
<dbReference type="Gene3D" id="1.20.58.310">
    <property type="entry name" value="Polyphosphate kinase N-terminal domain"/>
    <property type="match status" value="1"/>
</dbReference>
<dbReference type="EMBL" id="VOOR01000044">
    <property type="protein sequence ID" value="TXB61837.1"/>
    <property type="molecule type" value="Genomic_DNA"/>
</dbReference>
<dbReference type="InterPro" id="IPR036832">
    <property type="entry name" value="PPK_N_dom_sf"/>
</dbReference>
<dbReference type="Gene3D" id="3.30.870.10">
    <property type="entry name" value="Endonuclease Chain A"/>
    <property type="match status" value="2"/>
</dbReference>
<feature type="binding site" evidence="6">
    <location>
        <position position="465"/>
    </location>
    <ligand>
        <name>ATP</name>
        <dbReference type="ChEBI" id="CHEBI:30616"/>
    </ligand>
</feature>
<evidence type="ECO:0000259" key="9">
    <source>
        <dbReference type="Pfam" id="PF13089"/>
    </source>
</evidence>
<dbReference type="OrthoDB" id="9761456at2"/>
<comment type="similarity">
    <text evidence="6 7">Belongs to the polyphosphate kinase 1 (PPK1) family.</text>
</comment>
<gene>
    <name evidence="12" type="primary">ppk1</name>
    <name evidence="6" type="synonym">ppk</name>
    <name evidence="12" type="ORF">FRY97_17195</name>
</gene>
<keyword evidence="13" id="KW-1185">Reference proteome</keyword>
<keyword evidence="5 6" id="KW-0067">ATP-binding</keyword>
<dbReference type="SUPFAM" id="SSF56024">
    <property type="entry name" value="Phospholipase D/nuclease"/>
    <property type="match status" value="2"/>
</dbReference>
<dbReference type="PANTHER" id="PTHR30218:SF0">
    <property type="entry name" value="POLYPHOSPHATE KINASE"/>
    <property type="match status" value="1"/>
</dbReference>
<evidence type="ECO:0000313" key="12">
    <source>
        <dbReference type="EMBL" id="TXB61837.1"/>
    </source>
</evidence>
<dbReference type="Pfam" id="PF13089">
    <property type="entry name" value="PP_kinase_N"/>
    <property type="match status" value="1"/>
</dbReference>
<protein>
    <recommendedName>
        <fullName evidence="6 7">Polyphosphate kinase</fullName>
        <ecNumber evidence="6 7">2.7.4.1</ecNumber>
    </recommendedName>
    <alternativeName>
        <fullName evidence="6">ATP-polyphosphate phosphotransferase</fullName>
    </alternativeName>
    <alternativeName>
        <fullName evidence="6">Polyphosphoric acid kinase</fullName>
    </alternativeName>
</protein>
<dbReference type="Pfam" id="PF02503">
    <property type="entry name" value="PP_kinase"/>
    <property type="match status" value="1"/>
</dbReference>
<evidence type="ECO:0000259" key="10">
    <source>
        <dbReference type="Pfam" id="PF13090"/>
    </source>
</evidence>
<accession>A0A5C6RI28</accession>
<dbReference type="Pfam" id="PF13090">
    <property type="entry name" value="PP_kinase_C"/>
    <property type="match status" value="1"/>
</dbReference>
<keyword evidence="2 6" id="KW-0808">Transferase</keyword>
<evidence type="ECO:0000256" key="2">
    <source>
        <dbReference type="ARBA" id="ARBA00022679"/>
    </source>
</evidence>
<dbReference type="InterPro" id="IPR036830">
    <property type="entry name" value="PP_kinase_middle_dom_sf"/>
</dbReference>
<dbReference type="InterPro" id="IPR025200">
    <property type="entry name" value="PPK_C_dom2"/>
</dbReference>
<evidence type="ECO:0000256" key="3">
    <source>
        <dbReference type="ARBA" id="ARBA00022741"/>
    </source>
</evidence>
<dbReference type="Pfam" id="PF17941">
    <property type="entry name" value="PP_kinase_C_1"/>
    <property type="match status" value="1"/>
</dbReference>
<dbReference type="GO" id="GO:0046872">
    <property type="term" value="F:metal ion binding"/>
    <property type="evidence" value="ECO:0007669"/>
    <property type="project" value="UniProtKB-KW"/>
</dbReference>
<comment type="caution">
    <text evidence="12">The sequence shown here is derived from an EMBL/GenBank/DDBJ whole genome shotgun (WGS) entry which is preliminary data.</text>
</comment>
<dbReference type="SUPFAM" id="SSF140356">
    <property type="entry name" value="PPK N-terminal domain-like"/>
    <property type="match status" value="1"/>
</dbReference>
<dbReference type="EC" id="2.7.4.1" evidence="6 7"/>
<feature type="binding site" evidence="6">
    <location>
        <position position="589"/>
    </location>
    <ligand>
        <name>ATP</name>
        <dbReference type="ChEBI" id="CHEBI:30616"/>
    </ligand>
</feature>
<feature type="domain" description="Polyphosphate kinase C-terminal" evidence="10">
    <location>
        <begin position="500"/>
        <end position="662"/>
    </location>
</feature>
<feature type="binding site" evidence="6">
    <location>
        <position position="561"/>
    </location>
    <ligand>
        <name>ATP</name>
        <dbReference type="ChEBI" id="CHEBI:30616"/>
    </ligand>
</feature>